<evidence type="ECO:0000256" key="5">
    <source>
        <dbReference type="ARBA" id="ARBA00022989"/>
    </source>
</evidence>
<proteinExistence type="inferred from homology"/>
<evidence type="ECO:0008006" key="12">
    <source>
        <dbReference type="Google" id="ProtNLM"/>
    </source>
</evidence>
<feature type="domain" description="Prepilin type IV endopeptidase peptidase" evidence="8">
    <location>
        <begin position="108"/>
        <end position="213"/>
    </location>
</feature>
<dbReference type="PANTHER" id="PTHR30487:SF0">
    <property type="entry name" value="PREPILIN LEADER PEPTIDASE_N-METHYLTRANSFERASE-RELATED"/>
    <property type="match status" value="1"/>
</dbReference>
<accession>A0A2M7Z6S9</accession>
<dbReference type="InterPro" id="IPR010627">
    <property type="entry name" value="Prepilin_pept_A24_N"/>
</dbReference>
<gene>
    <name evidence="10" type="ORF">CO137_02060</name>
</gene>
<evidence type="ECO:0000256" key="6">
    <source>
        <dbReference type="ARBA" id="ARBA00023136"/>
    </source>
</evidence>
<feature type="transmembrane region" description="Helical" evidence="7">
    <location>
        <begin position="154"/>
        <end position="172"/>
    </location>
</feature>
<dbReference type="InterPro" id="IPR050882">
    <property type="entry name" value="Prepilin_peptidase/N-MTase"/>
</dbReference>
<dbReference type="GO" id="GO:0005886">
    <property type="term" value="C:plasma membrane"/>
    <property type="evidence" value="ECO:0007669"/>
    <property type="project" value="UniProtKB-SubCell"/>
</dbReference>
<protein>
    <recommendedName>
        <fullName evidence="12">Prepilin peptidase</fullName>
    </recommendedName>
</protein>
<comment type="caution">
    <text evidence="10">The sequence shown here is derived from an EMBL/GenBank/DDBJ whole genome shotgun (WGS) entry which is preliminary data.</text>
</comment>
<keyword evidence="3" id="KW-1003">Cell membrane</keyword>
<dbReference type="InterPro" id="IPR000045">
    <property type="entry name" value="Prepilin_IV_endopep_pep"/>
</dbReference>
<evidence type="ECO:0000256" key="3">
    <source>
        <dbReference type="ARBA" id="ARBA00022475"/>
    </source>
</evidence>
<evidence type="ECO:0000259" key="9">
    <source>
        <dbReference type="Pfam" id="PF06750"/>
    </source>
</evidence>
<keyword evidence="5 7" id="KW-1133">Transmembrane helix</keyword>
<feature type="transmembrane region" description="Helical" evidence="7">
    <location>
        <begin position="73"/>
        <end position="92"/>
    </location>
</feature>
<dbReference type="Proteomes" id="UP000230843">
    <property type="component" value="Unassembled WGS sequence"/>
</dbReference>
<feature type="transmembrane region" description="Helical" evidence="7">
    <location>
        <begin position="104"/>
        <end position="124"/>
    </location>
</feature>
<evidence type="ECO:0000256" key="2">
    <source>
        <dbReference type="ARBA" id="ARBA00005801"/>
    </source>
</evidence>
<reference evidence="11" key="1">
    <citation type="submission" date="2017-09" db="EMBL/GenBank/DDBJ databases">
        <title>Depth-based differentiation of microbial function through sediment-hosted aquifers and enrichment of novel symbionts in the deep terrestrial subsurface.</title>
        <authorList>
            <person name="Probst A.J."/>
            <person name="Ladd B."/>
            <person name="Jarett J.K."/>
            <person name="Geller-Mcgrath D.E."/>
            <person name="Sieber C.M.K."/>
            <person name="Emerson J.B."/>
            <person name="Anantharaman K."/>
            <person name="Thomas B.C."/>
            <person name="Malmstrom R."/>
            <person name="Stieglmeier M."/>
            <person name="Klingl A."/>
            <person name="Woyke T."/>
            <person name="Ryan C.M."/>
            <person name="Banfield J.F."/>
        </authorList>
    </citation>
    <scope>NUCLEOTIDE SEQUENCE [LARGE SCALE GENOMIC DNA]</scope>
</reference>
<feature type="transmembrane region" description="Helical" evidence="7">
    <location>
        <begin position="131"/>
        <end position="148"/>
    </location>
</feature>
<dbReference type="Gene3D" id="1.20.120.1220">
    <property type="match status" value="1"/>
</dbReference>
<evidence type="ECO:0000256" key="4">
    <source>
        <dbReference type="ARBA" id="ARBA00022692"/>
    </source>
</evidence>
<evidence type="ECO:0000313" key="11">
    <source>
        <dbReference type="Proteomes" id="UP000230843"/>
    </source>
</evidence>
<dbReference type="AlphaFoldDB" id="A0A2M7Z6S9"/>
<organism evidence="10 11">
    <name type="scientific">Candidatus Magasanikbacteria bacterium CG_4_9_14_3_um_filter_32_9</name>
    <dbReference type="NCBI Taxonomy" id="1974644"/>
    <lineage>
        <taxon>Bacteria</taxon>
        <taxon>Candidatus Magasanikiibacteriota</taxon>
    </lineage>
</organism>
<dbReference type="Pfam" id="PF01478">
    <property type="entry name" value="Peptidase_A24"/>
    <property type="match status" value="1"/>
</dbReference>
<keyword evidence="6 7" id="KW-0472">Membrane</keyword>
<feature type="transmembrane region" description="Helical" evidence="7">
    <location>
        <begin position="229"/>
        <end position="252"/>
    </location>
</feature>
<sequence>MNITYFFIIFLVGITIGSFTNAFVWRTKKHKTMEGRSMCPKCEKTLLAKDLIPILSFLILKGKCRNCKTKISIQYPLVEAWFGVAFLMSALIHQSGLYGFSTELLRDWLIIFILSFLFIYDYLYKELPDKITLPSIVILFVLSLVFGWHSWQSMLVSASVLGGFFLLQFVISRGKWIGGGDIRLGFLMGIILGWPLGMVALMLSYVGGAFLSIILLALKKTSLESQTPFGTYLTVATLFSMFWGQQLLNWYLGLLF</sequence>
<feature type="domain" description="Prepilin peptidase A24 N-terminal" evidence="9">
    <location>
        <begin position="11"/>
        <end position="91"/>
    </location>
</feature>
<dbReference type="Pfam" id="PF06750">
    <property type="entry name" value="A24_N_bact"/>
    <property type="match status" value="1"/>
</dbReference>
<feature type="transmembrane region" description="Helical" evidence="7">
    <location>
        <begin position="184"/>
        <end position="217"/>
    </location>
</feature>
<evidence type="ECO:0000256" key="7">
    <source>
        <dbReference type="SAM" id="Phobius"/>
    </source>
</evidence>
<dbReference type="GO" id="GO:0004190">
    <property type="term" value="F:aspartic-type endopeptidase activity"/>
    <property type="evidence" value="ECO:0007669"/>
    <property type="project" value="InterPro"/>
</dbReference>
<dbReference type="PANTHER" id="PTHR30487">
    <property type="entry name" value="TYPE 4 PREPILIN-LIKE PROTEINS LEADER PEPTIDE-PROCESSING ENZYME"/>
    <property type="match status" value="1"/>
</dbReference>
<comment type="similarity">
    <text evidence="2">Belongs to the peptidase A24 family.</text>
</comment>
<evidence type="ECO:0000313" key="10">
    <source>
        <dbReference type="EMBL" id="PJA89854.1"/>
    </source>
</evidence>
<dbReference type="GO" id="GO:0006465">
    <property type="term" value="P:signal peptide processing"/>
    <property type="evidence" value="ECO:0007669"/>
    <property type="project" value="TreeGrafter"/>
</dbReference>
<evidence type="ECO:0000256" key="1">
    <source>
        <dbReference type="ARBA" id="ARBA00004651"/>
    </source>
</evidence>
<comment type="subcellular location">
    <subcellularLocation>
        <location evidence="1">Cell membrane</location>
        <topology evidence="1">Multi-pass membrane protein</topology>
    </subcellularLocation>
</comment>
<evidence type="ECO:0000259" key="8">
    <source>
        <dbReference type="Pfam" id="PF01478"/>
    </source>
</evidence>
<feature type="transmembrane region" description="Helical" evidence="7">
    <location>
        <begin position="6"/>
        <end position="25"/>
    </location>
</feature>
<keyword evidence="4 7" id="KW-0812">Transmembrane</keyword>
<name>A0A2M7Z6S9_9BACT</name>
<dbReference type="EMBL" id="PFVJ01000043">
    <property type="protein sequence ID" value="PJA89854.1"/>
    <property type="molecule type" value="Genomic_DNA"/>
</dbReference>